<dbReference type="PANTHER" id="PTHR30346">
    <property type="entry name" value="TRANSCRIPTIONAL DUAL REGULATOR HCAR-RELATED"/>
    <property type="match status" value="1"/>
</dbReference>
<organism evidence="8 9">
    <name type="scientific">Gordonia bronchialis (strain ATCC 25592 / DSM 43247 / BCRC 13721 / JCM 3198 / KCTC 3076 / NBRC 16047 / NCTC 10667)</name>
    <name type="common">Rhodococcus bronchialis</name>
    <dbReference type="NCBI Taxonomy" id="526226"/>
    <lineage>
        <taxon>Bacteria</taxon>
        <taxon>Bacillati</taxon>
        <taxon>Actinomycetota</taxon>
        <taxon>Actinomycetes</taxon>
        <taxon>Mycobacteriales</taxon>
        <taxon>Gordoniaceae</taxon>
        <taxon>Gordonia</taxon>
    </lineage>
</organism>
<dbReference type="KEGG" id="gbr:Gbro_2508"/>
<protein>
    <submittedName>
        <fullName evidence="8">LysR substrate-binding protein</fullName>
    </submittedName>
</protein>
<keyword evidence="2" id="KW-0805">Transcription regulation</keyword>
<dbReference type="GO" id="GO:0003700">
    <property type="term" value="F:DNA-binding transcription factor activity"/>
    <property type="evidence" value="ECO:0007669"/>
    <property type="project" value="InterPro"/>
</dbReference>
<keyword evidence="6" id="KW-0472">Membrane</keyword>
<proteinExistence type="inferred from homology"/>
<dbReference type="InterPro" id="IPR036388">
    <property type="entry name" value="WH-like_DNA-bd_sf"/>
</dbReference>
<evidence type="ECO:0000313" key="8">
    <source>
        <dbReference type="EMBL" id="ACY21749.1"/>
    </source>
</evidence>
<evidence type="ECO:0000256" key="4">
    <source>
        <dbReference type="ARBA" id="ARBA00023159"/>
    </source>
</evidence>
<dbReference type="SUPFAM" id="SSF46785">
    <property type="entry name" value="Winged helix' DNA-binding domain"/>
    <property type="match status" value="1"/>
</dbReference>
<dbReference type="Proteomes" id="UP000001219">
    <property type="component" value="Chromosome"/>
</dbReference>
<evidence type="ECO:0000259" key="7">
    <source>
        <dbReference type="PROSITE" id="PS50931"/>
    </source>
</evidence>
<dbReference type="RefSeq" id="WP_012834304.1">
    <property type="nucleotide sequence ID" value="NC_013441.1"/>
</dbReference>
<reference evidence="8 9" key="2">
    <citation type="journal article" date="2010" name="Stand. Genomic Sci.">
        <title>Complete genome sequence of Gordonia bronchialis type strain (3410).</title>
        <authorList>
            <person name="Ivanova N."/>
            <person name="Sikorski J."/>
            <person name="Jando M."/>
            <person name="Lapidus A."/>
            <person name="Nolan M."/>
            <person name="Lucas S."/>
            <person name="Del Rio T.G."/>
            <person name="Tice H."/>
            <person name="Copeland A."/>
            <person name="Cheng J.F."/>
            <person name="Chen F."/>
            <person name="Bruce D."/>
            <person name="Goodwin L."/>
            <person name="Pitluck S."/>
            <person name="Mavromatis K."/>
            <person name="Ovchinnikova G."/>
            <person name="Pati A."/>
            <person name="Chen A."/>
            <person name="Palaniappan K."/>
            <person name="Land M."/>
            <person name="Hauser L."/>
            <person name="Chang Y.J."/>
            <person name="Jeffries C.D."/>
            <person name="Chain P."/>
            <person name="Saunders E."/>
            <person name="Han C."/>
            <person name="Detter J.C."/>
            <person name="Brettin T."/>
            <person name="Rohde M."/>
            <person name="Goker M."/>
            <person name="Bristow J."/>
            <person name="Eisen J.A."/>
            <person name="Markowitz V."/>
            <person name="Hugenholtz P."/>
            <person name="Klenk H.P."/>
            <person name="Kyrpides N.C."/>
        </authorList>
    </citation>
    <scope>NUCLEOTIDE SEQUENCE [LARGE SCALE GENOMIC DNA]</scope>
    <source>
        <strain evidence="9">ATCC 25592 / DSM 43247 / BCRC 13721 / JCM 3198 / KCTC 3076 / NBRC 16047 / NCTC 10667</strain>
    </source>
</reference>
<dbReference type="PANTHER" id="PTHR30346:SF29">
    <property type="entry name" value="LYSR SUBSTRATE-BINDING"/>
    <property type="match status" value="1"/>
</dbReference>
<dbReference type="GO" id="GO:0003677">
    <property type="term" value="F:DNA binding"/>
    <property type="evidence" value="ECO:0007669"/>
    <property type="project" value="UniProtKB-KW"/>
</dbReference>
<dbReference type="InterPro" id="IPR005119">
    <property type="entry name" value="LysR_subst-bd"/>
</dbReference>
<dbReference type="eggNOG" id="COG0583">
    <property type="taxonomic scope" value="Bacteria"/>
</dbReference>
<dbReference type="Gene3D" id="3.40.190.290">
    <property type="match status" value="1"/>
</dbReference>
<feature type="transmembrane region" description="Helical" evidence="6">
    <location>
        <begin position="241"/>
        <end position="261"/>
    </location>
</feature>
<dbReference type="AlphaFoldDB" id="D0LDX6"/>
<dbReference type="SUPFAM" id="SSF53850">
    <property type="entry name" value="Periplasmic binding protein-like II"/>
    <property type="match status" value="1"/>
</dbReference>
<dbReference type="Pfam" id="PF00126">
    <property type="entry name" value="HTH_1"/>
    <property type="match status" value="1"/>
</dbReference>
<keyword evidence="4" id="KW-0010">Activator</keyword>
<keyword evidence="6" id="KW-1133">Transmembrane helix</keyword>
<dbReference type="Gene3D" id="1.10.10.10">
    <property type="entry name" value="Winged helix-like DNA-binding domain superfamily/Winged helix DNA-binding domain"/>
    <property type="match status" value="1"/>
</dbReference>
<evidence type="ECO:0000256" key="6">
    <source>
        <dbReference type="SAM" id="Phobius"/>
    </source>
</evidence>
<evidence type="ECO:0000256" key="5">
    <source>
        <dbReference type="ARBA" id="ARBA00023163"/>
    </source>
</evidence>
<dbReference type="Pfam" id="PF03466">
    <property type="entry name" value="LysR_substrate"/>
    <property type="match status" value="1"/>
</dbReference>
<dbReference type="EMBL" id="CP001802">
    <property type="protein sequence ID" value="ACY21749.1"/>
    <property type="molecule type" value="Genomic_DNA"/>
</dbReference>
<sequence>MLSVSRLRLLVELHRRGTLAQVAEALSYTPSAVSQQLSLLEREAGVPLLERVGRGVRLTGAAVTLVAHAEAVLTQLELAESDLAAVQSTVGGALRVASFQTVVFAIIPQVLDLLAARHPDLHVDFSQLQVDEAYDGLHSQRFDVILGEEYPGLPEPIRPGIDRSDLVNDPLRIALPLSGRWAARPVTLAELADAPWAMDPAHSATGTWARGVCRTAGFEPWVRFESPDPLMHSHLVRGGHAVAFIPALIAAAVAGVAFGGLPGDPERILYTAVRTGRAGHPAVGAFRLALAEATTTLATSQPSWAISGSARRSGRV</sequence>
<gene>
    <name evidence="8" type="ordered locus">Gbro_2508</name>
</gene>
<accession>D0LDX6</accession>
<reference evidence="9" key="1">
    <citation type="submission" date="2009-10" db="EMBL/GenBank/DDBJ databases">
        <title>The complete chromosome of Gordonia bronchialis DSM 43247.</title>
        <authorList>
            <consortium name="US DOE Joint Genome Institute (JGI-PGF)"/>
            <person name="Lucas S."/>
            <person name="Copeland A."/>
            <person name="Lapidus A."/>
            <person name="Glavina del Rio T."/>
            <person name="Dalin E."/>
            <person name="Tice H."/>
            <person name="Bruce D."/>
            <person name="Goodwin L."/>
            <person name="Pitluck S."/>
            <person name="Kyrpides N."/>
            <person name="Mavromatis K."/>
            <person name="Ivanova N."/>
            <person name="Ovchinnikova G."/>
            <person name="Saunders E."/>
            <person name="Brettin T."/>
            <person name="Detter J.C."/>
            <person name="Han C."/>
            <person name="Larimer F."/>
            <person name="Land M."/>
            <person name="Hauser L."/>
            <person name="Markowitz V."/>
            <person name="Cheng J.-F."/>
            <person name="Hugenholtz P."/>
            <person name="Woyke T."/>
            <person name="Wu D."/>
            <person name="Jando M."/>
            <person name="Schneider S."/>
            <person name="Goeker M."/>
            <person name="Klenk H.-P."/>
            <person name="Eisen J.A."/>
        </authorList>
    </citation>
    <scope>NUCLEOTIDE SEQUENCE [LARGE SCALE GENOMIC DNA]</scope>
    <source>
        <strain evidence="9">ATCC 25592 / DSM 43247 / BCRC 13721 / JCM 3198 / KCTC 3076 / NBRC 16047 / NCTC 10667</strain>
    </source>
</reference>
<name>D0LDX6_GORB4</name>
<dbReference type="HOGENOM" id="CLU_039613_6_0_11"/>
<comment type="similarity">
    <text evidence="1">Belongs to the LysR transcriptional regulatory family.</text>
</comment>
<dbReference type="PROSITE" id="PS50931">
    <property type="entry name" value="HTH_LYSR"/>
    <property type="match status" value="1"/>
</dbReference>
<evidence type="ECO:0000313" key="9">
    <source>
        <dbReference type="Proteomes" id="UP000001219"/>
    </source>
</evidence>
<dbReference type="OrthoDB" id="9803735at2"/>
<keyword evidence="6" id="KW-0812">Transmembrane</keyword>
<dbReference type="InterPro" id="IPR036390">
    <property type="entry name" value="WH_DNA-bd_sf"/>
</dbReference>
<evidence type="ECO:0000256" key="2">
    <source>
        <dbReference type="ARBA" id="ARBA00023015"/>
    </source>
</evidence>
<keyword evidence="9" id="KW-1185">Reference proteome</keyword>
<feature type="domain" description="HTH lysR-type" evidence="7">
    <location>
        <begin position="2"/>
        <end position="59"/>
    </location>
</feature>
<evidence type="ECO:0000256" key="3">
    <source>
        <dbReference type="ARBA" id="ARBA00023125"/>
    </source>
</evidence>
<dbReference type="GO" id="GO:0032993">
    <property type="term" value="C:protein-DNA complex"/>
    <property type="evidence" value="ECO:0007669"/>
    <property type="project" value="TreeGrafter"/>
</dbReference>
<dbReference type="InterPro" id="IPR000847">
    <property type="entry name" value="LysR_HTH_N"/>
</dbReference>
<keyword evidence="3" id="KW-0238">DNA-binding</keyword>
<keyword evidence="5" id="KW-0804">Transcription</keyword>
<evidence type="ECO:0000256" key="1">
    <source>
        <dbReference type="ARBA" id="ARBA00009437"/>
    </source>
</evidence>
<dbReference type="STRING" id="526226.Gbro_2508"/>